<keyword evidence="4" id="KW-1185">Reference proteome</keyword>
<keyword evidence="3" id="KW-0489">Methyltransferase</keyword>
<dbReference type="PANTHER" id="PTHR44068:SF11">
    <property type="entry name" value="GERANYL DIPHOSPHATE 2-C-METHYLTRANSFERASE"/>
    <property type="match status" value="1"/>
</dbReference>
<evidence type="ECO:0000259" key="2">
    <source>
        <dbReference type="Pfam" id="PF08241"/>
    </source>
</evidence>
<dbReference type="GO" id="GO:0032259">
    <property type="term" value="P:methylation"/>
    <property type="evidence" value="ECO:0007669"/>
    <property type="project" value="UniProtKB-KW"/>
</dbReference>
<keyword evidence="1" id="KW-0808">Transferase</keyword>
<gene>
    <name evidence="3" type="ORF">P2L57_09200</name>
</gene>
<evidence type="ECO:0000313" key="3">
    <source>
        <dbReference type="EMBL" id="MDF2255897.1"/>
    </source>
</evidence>
<dbReference type="Pfam" id="PF08241">
    <property type="entry name" value="Methyltransf_11"/>
    <property type="match status" value="1"/>
</dbReference>
<comment type="caution">
    <text evidence="3">The sequence shown here is derived from an EMBL/GenBank/DDBJ whole genome shotgun (WGS) entry which is preliminary data.</text>
</comment>
<dbReference type="RefSeq" id="WP_275811257.1">
    <property type="nucleotide sequence ID" value="NZ_BAAANM010000018.1"/>
</dbReference>
<feature type="domain" description="Methyltransferase type 11" evidence="2">
    <location>
        <begin position="73"/>
        <end position="171"/>
    </location>
</feature>
<evidence type="ECO:0000256" key="1">
    <source>
        <dbReference type="ARBA" id="ARBA00022679"/>
    </source>
</evidence>
<reference evidence="3 4" key="1">
    <citation type="submission" date="2023-03" db="EMBL/GenBank/DDBJ databases">
        <title>Draft genome sequence of type strain Streptomyces ferralitis JCM 14344.</title>
        <authorList>
            <person name="Klaysubun C."/>
            <person name="Duangmal K."/>
        </authorList>
    </citation>
    <scope>NUCLEOTIDE SEQUENCE [LARGE SCALE GENOMIC DNA]</scope>
    <source>
        <strain evidence="3 4">JCM 14344</strain>
    </source>
</reference>
<name>A0ABT5YWC7_9ACTN</name>
<dbReference type="Proteomes" id="UP001220022">
    <property type="component" value="Unassembled WGS sequence"/>
</dbReference>
<dbReference type="PANTHER" id="PTHR44068">
    <property type="entry name" value="ZGC:194242"/>
    <property type="match status" value="1"/>
</dbReference>
<dbReference type="Gene3D" id="3.40.50.150">
    <property type="entry name" value="Vaccinia Virus protein VP39"/>
    <property type="match status" value="1"/>
</dbReference>
<dbReference type="InterPro" id="IPR013216">
    <property type="entry name" value="Methyltransf_11"/>
</dbReference>
<dbReference type="SUPFAM" id="SSF53335">
    <property type="entry name" value="S-adenosyl-L-methionine-dependent methyltransferases"/>
    <property type="match status" value="1"/>
</dbReference>
<evidence type="ECO:0000313" key="4">
    <source>
        <dbReference type="Proteomes" id="UP001220022"/>
    </source>
</evidence>
<proteinExistence type="predicted"/>
<dbReference type="CDD" id="cd02440">
    <property type="entry name" value="AdoMet_MTases"/>
    <property type="match status" value="1"/>
</dbReference>
<accession>A0ABT5YWC7</accession>
<dbReference type="GO" id="GO:0008168">
    <property type="term" value="F:methyltransferase activity"/>
    <property type="evidence" value="ECO:0007669"/>
    <property type="project" value="UniProtKB-KW"/>
</dbReference>
<sequence>MTEENRVQAADAARGYYETADVDGFYATVWGGEDIHTGIYAHAREAIATASRRTVERVAAKAANLLGPGRTVLDMGSGYGGAARYLAARFGCRVVAVNISEAQNRRHREINAARGLDELVEVVTGSFNDLPASDGSFDVVWSQEALCHSGDRTRTLDEAARVLRPGGELVFTDIMATGDAPAGELAPLTARLAMGELATPGFYHRRLSELGMARVDFEDLSDHLVTHYVRLTEEVQERGDQLTDAISPAYLDRLRENLPLWVRAARNGHLVWGIFHAVTGDSGR</sequence>
<protein>
    <submittedName>
        <fullName evidence="3">Methyltransferase domain-containing protein</fullName>
    </submittedName>
</protein>
<dbReference type="InterPro" id="IPR050447">
    <property type="entry name" value="Erg6_SMT_methyltransf"/>
</dbReference>
<dbReference type="EMBL" id="JARHTQ010000005">
    <property type="protein sequence ID" value="MDF2255897.1"/>
    <property type="molecule type" value="Genomic_DNA"/>
</dbReference>
<organism evidence="3 4">
    <name type="scientific">Streptantibioticus ferralitis</name>
    <dbReference type="NCBI Taxonomy" id="236510"/>
    <lineage>
        <taxon>Bacteria</taxon>
        <taxon>Bacillati</taxon>
        <taxon>Actinomycetota</taxon>
        <taxon>Actinomycetes</taxon>
        <taxon>Kitasatosporales</taxon>
        <taxon>Streptomycetaceae</taxon>
        <taxon>Streptantibioticus</taxon>
    </lineage>
</organism>
<dbReference type="InterPro" id="IPR029063">
    <property type="entry name" value="SAM-dependent_MTases_sf"/>
</dbReference>